<dbReference type="Proteomes" id="UP000011135">
    <property type="component" value="Unassembled WGS sequence"/>
</dbReference>
<keyword evidence="1" id="KW-1133">Transmembrane helix</keyword>
<dbReference type="AlphaFoldDB" id="L8JLT7"/>
<evidence type="ECO:0000313" key="2">
    <source>
        <dbReference type="EMBL" id="ELR69896.1"/>
    </source>
</evidence>
<protein>
    <recommendedName>
        <fullName evidence="4">AtpZ/AtpI family protein</fullName>
    </recommendedName>
</protein>
<evidence type="ECO:0000256" key="1">
    <source>
        <dbReference type="SAM" id="Phobius"/>
    </source>
</evidence>
<sequence>MAVSIYFGHLLGQYLDQKTGNASELYSKIFTLVAVFLSIFMVIRTVIKSNSD</sequence>
<dbReference type="eggNOG" id="ENOG50339RB">
    <property type="taxonomic scope" value="Bacteria"/>
</dbReference>
<keyword evidence="1" id="KW-0472">Membrane</keyword>
<reference evidence="2 3" key="1">
    <citation type="submission" date="2012-12" db="EMBL/GenBank/DDBJ databases">
        <title>Genome assembly of Fulvivirga imtechensis AK7.</title>
        <authorList>
            <person name="Nupur N."/>
            <person name="Khatri I."/>
            <person name="Kumar R."/>
            <person name="Subramanian S."/>
            <person name="Pinnaka A."/>
        </authorList>
    </citation>
    <scope>NUCLEOTIDE SEQUENCE [LARGE SCALE GENOMIC DNA]</scope>
    <source>
        <strain evidence="2 3">AK7</strain>
    </source>
</reference>
<comment type="caution">
    <text evidence="2">The sequence shown here is derived from an EMBL/GenBank/DDBJ whole genome shotgun (WGS) entry which is preliminary data.</text>
</comment>
<accession>L8JLT7</accession>
<evidence type="ECO:0008006" key="4">
    <source>
        <dbReference type="Google" id="ProtNLM"/>
    </source>
</evidence>
<dbReference type="STRING" id="1237149.C900_04599"/>
<dbReference type="InterPro" id="IPR032820">
    <property type="entry name" value="ATPase_put"/>
</dbReference>
<dbReference type="EMBL" id="AMZN01000066">
    <property type="protein sequence ID" value="ELR69896.1"/>
    <property type="molecule type" value="Genomic_DNA"/>
</dbReference>
<evidence type="ECO:0000313" key="3">
    <source>
        <dbReference type="Proteomes" id="UP000011135"/>
    </source>
</evidence>
<organism evidence="2 3">
    <name type="scientific">Fulvivirga imtechensis AK7</name>
    <dbReference type="NCBI Taxonomy" id="1237149"/>
    <lineage>
        <taxon>Bacteria</taxon>
        <taxon>Pseudomonadati</taxon>
        <taxon>Bacteroidota</taxon>
        <taxon>Cytophagia</taxon>
        <taxon>Cytophagales</taxon>
        <taxon>Fulvivirgaceae</taxon>
        <taxon>Fulvivirga</taxon>
    </lineage>
</organism>
<dbReference type="Pfam" id="PF09527">
    <property type="entry name" value="ATPase_gene1"/>
    <property type="match status" value="1"/>
</dbReference>
<feature type="transmembrane region" description="Helical" evidence="1">
    <location>
        <begin position="25"/>
        <end position="47"/>
    </location>
</feature>
<keyword evidence="3" id="KW-1185">Reference proteome</keyword>
<name>L8JLT7_9BACT</name>
<keyword evidence="1" id="KW-0812">Transmembrane</keyword>
<proteinExistence type="predicted"/>
<gene>
    <name evidence="2" type="ORF">C900_04599</name>
</gene>